<keyword evidence="4" id="KW-1185">Reference proteome</keyword>
<gene>
    <name evidence="3" type="ORF">ALTATR162_LOCUS6187</name>
</gene>
<feature type="compositionally biased region" description="Acidic residues" evidence="2">
    <location>
        <begin position="1"/>
        <end position="10"/>
    </location>
</feature>
<feature type="region of interest" description="Disordered" evidence="2">
    <location>
        <begin position="1"/>
        <end position="20"/>
    </location>
</feature>
<name>A0A8J2IAU5_9PLEO</name>
<evidence type="ECO:0000313" key="3">
    <source>
        <dbReference type="EMBL" id="CAG5162255.1"/>
    </source>
</evidence>
<comment type="caution">
    <text evidence="3">The sequence shown here is derived from an EMBL/GenBank/DDBJ whole genome shotgun (WGS) entry which is preliminary data.</text>
</comment>
<accession>A0A8J2IAU5</accession>
<feature type="compositionally biased region" description="Basic and acidic residues" evidence="2">
    <location>
        <begin position="207"/>
        <end position="216"/>
    </location>
</feature>
<feature type="region of interest" description="Disordered" evidence="2">
    <location>
        <begin position="178"/>
        <end position="230"/>
    </location>
</feature>
<proteinExistence type="predicted"/>
<feature type="compositionally biased region" description="Polar residues" evidence="2">
    <location>
        <begin position="470"/>
        <end position="480"/>
    </location>
</feature>
<organism evidence="3 4">
    <name type="scientific">Alternaria atra</name>
    <dbReference type="NCBI Taxonomy" id="119953"/>
    <lineage>
        <taxon>Eukaryota</taxon>
        <taxon>Fungi</taxon>
        <taxon>Dikarya</taxon>
        <taxon>Ascomycota</taxon>
        <taxon>Pezizomycotina</taxon>
        <taxon>Dothideomycetes</taxon>
        <taxon>Pleosporomycetidae</taxon>
        <taxon>Pleosporales</taxon>
        <taxon>Pleosporineae</taxon>
        <taxon>Pleosporaceae</taxon>
        <taxon>Alternaria</taxon>
        <taxon>Alternaria sect. Ulocladioides</taxon>
    </lineage>
</organism>
<reference evidence="3" key="1">
    <citation type="submission" date="2021-05" db="EMBL/GenBank/DDBJ databases">
        <authorList>
            <person name="Stam R."/>
        </authorList>
    </citation>
    <scope>NUCLEOTIDE SEQUENCE</scope>
    <source>
        <strain evidence="3">CS162</strain>
    </source>
</reference>
<dbReference type="OrthoDB" id="3776883at2759"/>
<sequence>MDTLENDFEESPSQPPISPKTRKMALDTIQRLMAKYGADTYLNALPSAHSMTWIEPSVGEEFPILVIGSIGNHNVLAYLLSRGDGTGEVRYCLNRIGDERSPSTLEQITCEEVLEKPLVAPFKHFLCGLKFKKRVLSMMVRYYFLLRGYLSNIDSWNDDFAKRFSTMLRKMFQGSNGEPVLNRTVEESPEPDDTDNAYALRSTSRNGEADIPKDDVLEQQSPSMRTPDLWSKEANPDLHRLREYLDEHDSLYLLENIPDAEDIKFVDQTYIFEAQPKKLFIGTHAKSGDDIYAYMVWLQQRGFHEIRFYVESVHDHKTIMSTEATGKQRILHPFIKTYPKSTGPSEQADRARFTLMVKWYFIAAGIATDCILRETKSYPERLRAALDYIADQMGPAAVKPPEPVANEDATPDDGSESSYAPEENDIQPTLAREPPPKLPHLPPTVAHKSASPVARRSTLSSKPVPMSGLPRNSFSKTSTPEAIPMPKAPSRSAKRSAEDETFDSLTRLVMKQHTLTKHLNDVDHELEVMDARREAFQQKWKRERAELEKKRDEIQEERSVVRNMFKKQRLLDAEDD</sequence>
<feature type="region of interest" description="Disordered" evidence="2">
    <location>
        <begin position="395"/>
        <end position="500"/>
    </location>
</feature>
<dbReference type="Proteomes" id="UP000676310">
    <property type="component" value="Unassembled WGS sequence"/>
</dbReference>
<evidence type="ECO:0000256" key="1">
    <source>
        <dbReference type="SAM" id="Coils"/>
    </source>
</evidence>
<evidence type="ECO:0000313" key="4">
    <source>
        <dbReference type="Proteomes" id="UP000676310"/>
    </source>
</evidence>
<dbReference type="RefSeq" id="XP_043169743.1">
    <property type="nucleotide sequence ID" value="XM_043313808.1"/>
</dbReference>
<protein>
    <submittedName>
        <fullName evidence="3">Uncharacterized protein</fullName>
    </submittedName>
</protein>
<dbReference type="EMBL" id="CAJRGZ010000019">
    <property type="protein sequence ID" value="CAG5162255.1"/>
    <property type="molecule type" value="Genomic_DNA"/>
</dbReference>
<evidence type="ECO:0000256" key="2">
    <source>
        <dbReference type="SAM" id="MobiDB-lite"/>
    </source>
</evidence>
<dbReference type="AlphaFoldDB" id="A0A8J2IAU5"/>
<keyword evidence="1" id="KW-0175">Coiled coil</keyword>
<feature type="coiled-coil region" evidence="1">
    <location>
        <begin position="533"/>
        <end position="564"/>
    </location>
</feature>
<dbReference type="GeneID" id="67018048"/>